<keyword evidence="10 12" id="KW-0143">Chaperone</keyword>
<dbReference type="EMBL" id="CP018866">
    <property type="protein sequence ID" value="AST90537.1"/>
    <property type="molecule type" value="Genomic_DNA"/>
</dbReference>
<dbReference type="GO" id="GO:0032977">
    <property type="term" value="F:membrane insertase activity"/>
    <property type="evidence" value="ECO:0007669"/>
    <property type="project" value="InterPro"/>
</dbReference>
<keyword evidence="7 12" id="KW-1133">Transmembrane helix</keyword>
<dbReference type="AlphaFoldDB" id="A0A223KMC2"/>
<keyword evidence="5 12" id="KW-0732">Signal</keyword>
<evidence type="ECO:0000256" key="11">
    <source>
        <dbReference type="ARBA" id="ARBA00023288"/>
    </source>
</evidence>
<dbReference type="RefSeq" id="WP_066420218.1">
    <property type="nucleotide sequence ID" value="NZ_CP018866.1"/>
</dbReference>
<dbReference type="Pfam" id="PF02096">
    <property type="entry name" value="60KD_IMP"/>
    <property type="match status" value="1"/>
</dbReference>
<dbReference type="InterPro" id="IPR023060">
    <property type="entry name" value="YidC/YidC1/YidC2_Firmicutes"/>
</dbReference>
<dbReference type="KEGG" id="bcoh:BC6307_04215"/>
<proteinExistence type="inferred from homology"/>
<name>A0A223KMC2_9BACI</name>
<evidence type="ECO:0000256" key="12">
    <source>
        <dbReference type="HAMAP-Rule" id="MF_01811"/>
    </source>
</evidence>
<accession>A0A223KMC2</accession>
<evidence type="ECO:0000313" key="14">
    <source>
        <dbReference type="EMBL" id="AST90537.1"/>
    </source>
</evidence>
<keyword evidence="8 12" id="KW-0472">Membrane</keyword>
<feature type="transmembrane region" description="Helical" evidence="12">
    <location>
        <begin position="34"/>
        <end position="51"/>
    </location>
</feature>
<evidence type="ECO:0000313" key="15">
    <source>
        <dbReference type="Proteomes" id="UP000215224"/>
    </source>
</evidence>
<keyword evidence="15" id="KW-1185">Reference proteome</keyword>
<dbReference type="Proteomes" id="UP000215224">
    <property type="component" value="Chromosome"/>
</dbReference>
<dbReference type="NCBIfam" id="TIGR03592">
    <property type="entry name" value="yidC_oxa1_cterm"/>
    <property type="match status" value="1"/>
</dbReference>
<keyword evidence="9" id="KW-0564">Palmitate</keyword>
<evidence type="ECO:0000256" key="10">
    <source>
        <dbReference type="ARBA" id="ARBA00023186"/>
    </source>
</evidence>
<evidence type="ECO:0000256" key="2">
    <source>
        <dbReference type="ARBA" id="ARBA00022448"/>
    </source>
</evidence>
<dbReference type="PANTHER" id="PTHR12428:SF65">
    <property type="entry name" value="CYTOCHROME C OXIDASE ASSEMBLY PROTEIN COX18, MITOCHONDRIAL"/>
    <property type="match status" value="1"/>
</dbReference>
<comment type="function">
    <text evidence="12">Required for the insertion and/or proper folding and/or complex formation of integral membrane proteins into the membrane. Involved in integration of membrane proteins that insert both dependently and independently of the Sec translocase complex, as well as at least some lipoproteins.</text>
</comment>
<comment type="similarity">
    <text evidence="12">Belongs to the OXA1/ALB3/YidC family. Type 2 subfamily.</text>
</comment>
<evidence type="ECO:0000256" key="1">
    <source>
        <dbReference type="ARBA" id="ARBA00004651"/>
    </source>
</evidence>
<dbReference type="InterPro" id="IPR028055">
    <property type="entry name" value="YidC/Oxa/ALB_C"/>
</dbReference>
<evidence type="ECO:0000259" key="13">
    <source>
        <dbReference type="Pfam" id="PF02096"/>
    </source>
</evidence>
<keyword evidence="11 12" id="KW-0449">Lipoprotein</keyword>
<dbReference type="GO" id="GO:0005886">
    <property type="term" value="C:plasma membrane"/>
    <property type="evidence" value="ECO:0007669"/>
    <property type="project" value="UniProtKB-SubCell"/>
</dbReference>
<comment type="subcellular location">
    <subcellularLocation>
        <location evidence="1 12">Cell membrane</location>
        <topology evidence="1 12">Multi-pass membrane protein</topology>
    </subcellularLocation>
</comment>
<keyword evidence="6 12" id="KW-0653">Protein transport</keyword>
<keyword evidence="4 12" id="KW-0812">Transmembrane</keyword>
<dbReference type="CDD" id="cd20070">
    <property type="entry name" value="5TM_YidC_Alb3"/>
    <property type="match status" value="1"/>
</dbReference>
<evidence type="ECO:0000256" key="3">
    <source>
        <dbReference type="ARBA" id="ARBA00022475"/>
    </source>
</evidence>
<evidence type="ECO:0000256" key="4">
    <source>
        <dbReference type="ARBA" id="ARBA00022692"/>
    </source>
</evidence>
<dbReference type="InterPro" id="IPR047196">
    <property type="entry name" value="YidC_ALB_C"/>
</dbReference>
<protein>
    <recommendedName>
        <fullName evidence="12">Membrane protein insertase YidC</fullName>
    </recommendedName>
    <alternativeName>
        <fullName evidence="12">Foldase YidC</fullName>
    </alternativeName>
    <alternativeName>
        <fullName evidence="12">Membrane integrase YidC</fullName>
    </alternativeName>
    <alternativeName>
        <fullName evidence="12">Membrane protein YidC</fullName>
    </alternativeName>
</protein>
<dbReference type="InterPro" id="IPR001708">
    <property type="entry name" value="YidC/ALB3/OXA1/COX18"/>
</dbReference>
<keyword evidence="2 12" id="KW-0813">Transport</keyword>
<sequence length="255" mass="28774">MNRKYLILLLAVAAMIFLAGCSMTEPISSESTGIWNHYFVYPLSFVLVTVAHRIGDYGLSIIIVTVMIRLILLPLILKQQKSMLALQVIQPEMMKIQEKYKDKKDQQSQQKMQQEMMGLYQEHKVNPLGGCLPIFIQMPIILAFYHAIGRTTEIAEHSFLWFSLGQPDPMFILPVVAAITTYLQTKISMTTSNQVPPPMKLMMNIIPIVILIAGITLPAALALYWVIGNLFGIAQGIYLKKRMEKLKMNAETASV</sequence>
<dbReference type="GO" id="GO:0015031">
    <property type="term" value="P:protein transport"/>
    <property type="evidence" value="ECO:0007669"/>
    <property type="project" value="UniProtKB-KW"/>
</dbReference>
<reference evidence="14 15" key="1">
    <citation type="submission" date="2016-12" db="EMBL/GenBank/DDBJ databases">
        <title>The whole genome sequencing and assembly of Bacillus cohnii DSM 6307T strain.</title>
        <authorList>
            <person name="Lee Y.-J."/>
            <person name="Yi H."/>
            <person name="Bahn Y.-S."/>
            <person name="Kim J.F."/>
            <person name="Lee D.-W."/>
        </authorList>
    </citation>
    <scope>NUCLEOTIDE SEQUENCE [LARGE SCALE GENOMIC DNA]</scope>
    <source>
        <strain evidence="14 15">DSM 6307</strain>
    </source>
</reference>
<dbReference type="GO" id="GO:0051205">
    <property type="term" value="P:protein insertion into membrane"/>
    <property type="evidence" value="ECO:0007669"/>
    <property type="project" value="TreeGrafter"/>
</dbReference>
<keyword evidence="3 12" id="KW-1003">Cell membrane</keyword>
<feature type="transmembrane region" description="Helical" evidence="12">
    <location>
        <begin position="58"/>
        <end position="77"/>
    </location>
</feature>
<dbReference type="STRING" id="1314751.GCA_001591425_04127"/>
<dbReference type="HAMAP" id="MF_01811">
    <property type="entry name" value="YidC_type2"/>
    <property type="match status" value="1"/>
</dbReference>
<evidence type="ECO:0000256" key="9">
    <source>
        <dbReference type="ARBA" id="ARBA00023139"/>
    </source>
</evidence>
<gene>
    <name evidence="12" type="primary">yidC</name>
    <name evidence="14" type="ORF">BC6307_04215</name>
</gene>
<feature type="transmembrane region" description="Helical" evidence="12">
    <location>
        <begin position="127"/>
        <end position="148"/>
    </location>
</feature>
<organism evidence="14 15">
    <name type="scientific">Sutcliffiella cohnii</name>
    <dbReference type="NCBI Taxonomy" id="33932"/>
    <lineage>
        <taxon>Bacteria</taxon>
        <taxon>Bacillati</taxon>
        <taxon>Bacillota</taxon>
        <taxon>Bacilli</taxon>
        <taxon>Bacillales</taxon>
        <taxon>Bacillaceae</taxon>
        <taxon>Sutcliffiella</taxon>
    </lineage>
</organism>
<dbReference type="PROSITE" id="PS51257">
    <property type="entry name" value="PROKAR_LIPOPROTEIN"/>
    <property type="match status" value="1"/>
</dbReference>
<evidence type="ECO:0000256" key="5">
    <source>
        <dbReference type="ARBA" id="ARBA00022729"/>
    </source>
</evidence>
<evidence type="ECO:0000256" key="8">
    <source>
        <dbReference type="ARBA" id="ARBA00023136"/>
    </source>
</evidence>
<evidence type="ECO:0000256" key="7">
    <source>
        <dbReference type="ARBA" id="ARBA00022989"/>
    </source>
</evidence>
<dbReference type="PRINTS" id="PR00701">
    <property type="entry name" value="60KDINNERMP"/>
</dbReference>
<evidence type="ECO:0000256" key="6">
    <source>
        <dbReference type="ARBA" id="ARBA00022927"/>
    </source>
</evidence>
<feature type="transmembrane region" description="Helical" evidence="12">
    <location>
        <begin position="205"/>
        <end position="238"/>
    </location>
</feature>
<dbReference type="PANTHER" id="PTHR12428">
    <property type="entry name" value="OXA1"/>
    <property type="match status" value="1"/>
</dbReference>
<feature type="domain" description="Membrane insertase YidC/Oxa/ALB C-terminal" evidence="13">
    <location>
        <begin position="57"/>
        <end position="241"/>
    </location>
</feature>
<feature type="transmembrane region" description="Helical" evidence="12">
    <location>
        <begin position="169"/>
        <end position="185"/>
    </location>
</feature>